<dbReference type="RefSeq" id="WP_065412568.1">
    <property type="nucleotide sequence ID" value="NZ_CP059488.1"/>
</dbReference>
<accession>A0A1B9C1Q6</accession>
<organism evidence="1 3">
    <name type="scientific">Acidithiobacillus ferrivorans</name>
    <dbReference type="NCBI Taxonomy" id="160808"/>
    <lineage>
        <taxon>Bacteria</taxon>
        <taxon>Pseudomonadati</taxon>
        <taxon>Pseudomonadota</taxon>
        <taxon>Acidithiobacillia</taxon>
        <taxon>Acidithiobacillales</taxon>
        <taxon>Acidithiobacillaceae</taxon>
        <taxon>Acidithiobacillus</taxon>
    </lineage>
</organism>
<evidence type="ECO:0000313" key="1">
    <source>
        <dbReference type="EMBL" id="OCB03844.1"/>
    </source>
</evidence>
<evidence type="ECO:0000313" key="4">
    <source>
        <dbReference type="Proteomes" id="UP000595420"/>
    </source>
</evidence>
<proteinExistence type="predicted"/>
<dbReference type="Proteomes" id="UP000595420">
    <property type="component" value="Chromosome"/>
</dbReference>
<sequence>MSIKETPNDLHQLVHKLGGPSFVARELKISVSTLHGWMKQRRVPNMQKWLELKELDNRMREALKLMKFLNQRTM</sequence>
<dbReference type="EMBL" id="MASQ01000043">
    <property type="protein sequence ID" value="OCB03844.1"/>
    <property type="molecule type" value="Genomic_DNA"/>
</dbReference>
<reference evidence="1 3" key="1">
    <citation type="submission" date="2016-07" db="EMBL/GenBank/DDBJ databases">
        <title>Draft genome of a psychrotolerant acidophile Acidithiobacillus ferrivorans strain YL15.</title>
        <authorList>
            <person name="Peng T."/>
            <person name="Ma L."/>
            <person name="Nan M."/>
            <person name="An N."/>
            <person name="Wang M."/>
            <person name="Qiu G."/>
            <person name="Zeng W."/>
        </authorList>
    </citation>
    <scope>NUCLEOTIDE SEQUENCE [LARGE SCALE GENOMIC DNA]</scope>
    <source>
        <strain evidence="1 3">YL15</strain>
    </source>
</reference>
<evidence type="ECO:0000313" key="3">
    <source>
        <dbReference type="Proteomes" id="UP000093129"/>
    </source>
</evidence>
<reference evidence="2 4" key="2">
    <citation type="submission" date="2020-07" db="EMBL/GenBank/DDBJ databases">
        <title>Complete genome sequence analysis of Acidithiobacillus ferrivorans XJFY6S-08 reveals extreme environmental adaptation to alpine acid mine drainage.</title>
        <authorList>
            <person name="Yan L."/>
            <person name="Ni Y."/>
        </authorList>
    </citation>
    <scope>NUCLEOTIDE SEQUENCE [LARGE SCALE GENOMIC DNA]</scope>
    <source>
        <strain evidence="2 4">XJFY6S-08</strain>
    </source>
</reference>
<dbReference type="EMBL" id="CP059488">
    <property type="protein sequence ID" value="QQD73610.1"/>
    <property type="molecule type" value="Genomic_DNA"/>
</dbReference>
<name>A0A1B9C1Q6_9PROT</name>
<dbReference type="AlphaFoldDB" id="A0A1B9C1Q6"/>
<dbReference type="Proteomes" id="UP000093129">
    <property type="component" value="Unassembled WGS sequence"/>
</dbReference>
<gene>
    <name evidence="1" type="ORF">BBC27_06135</name>
    <name evidence="2" type="ORF">H2515_04950</name>
</gene>
<evidence type="ECO:0000313" key="2">
    <source>
        <dbReference type="EMBL" id="QQD73610.1"/>
    </source>
</evidence>
<protein>
    <submittedName>
        <fullName evidence="1">Uncharacterized protein</fullName>
    </submittedName>
</protein>